<dbReference type="Gene3D" id="3.40.50.10540">
    <property type="entry name" value="Crotonobetainyl-coa:carnitine coa-transferase, domain 1"/>
    <property type="match status" value="1"/>
</dbReference>
<accession>A0A6G8INR4</accession>
<proteinExistence type="predicted"/>
<evidence type="ECO:0000256" key="1">
    <source>
        <dbReference type="SAM" id="MobiDB-lite"/>
    </source>
</evidence>
<evidence type="ECO:0000313" key="3">
    <source>
        <dbReference type="Proteomes" id="UP000503162"/>
    </source>
</evidence>
<evidence type="ECO:0000313" key="2">
    <source>
        <dbReference type="EMBL" id="QIM54675.1"/>
    </source>
</evidence>
<dbReference type="InterPro" id="IPR003673">
    <property type="entry name" value="CoA-Trfase_fam_III"/>
</dbReference>
<gene>
    <name evidence="2" type="ORF">G9Q37_05905</name>
</gene>
<dbReference type="SUPFAM" id="SSF89796">
    <property type="entry name" value="CoA-transferase family III (CaiB/BaiF)"/>
    <property type="match status" value="2"/>
</dbReference>
<dbReference type="EMBL" id="CP049989">
    <property type="protein sequence ID" value="QIM54675.1"/>
    <property type="molecule type" value="Genomic_DNA"/>
</dbReference>
<organism evidence="2 3">
    <name type="scientific">Hydrogenophaga crocea</name>
    <dbReference type="NCBI Taxonomy" id="2716225"/>
    <lineage>
        <taxon>Bacteria</taxon>
        <taxon>Pseudomonadati</taxon>
        <taxon>Pseudomonadota</taxon>
        <taxon>Betaproteobacteria</taxon>
        <taxon>Burkholderiales</taxon>
        <taxon>Comamonadaceae</taxon>
        <taxon>Hydrogenophaga</taxon>
    </lineage>
</organism>
<keyword evidence="3" id="KW-1185">Reference proteome</keyword>
<dbReference type="PANTHER" id="PTHR48228:SF4">
    <property type="entry name" value="BLR3030 PROTEIN"/>
    <property type="match status" value="1"/>
</dbReference>
<dbReference type="InterPro" id="IPR050509">
    <property type="entry name" value="CoA-transferase_III"/>
</dbReference>
<dbReference type="Pfam" id="PF02515">
    <property type="entry name" value="CoA_transf_3"/>
    <property type="match status" value="1"/>
</dbReference>
<dbReference type="InterPro" id="IPR023606">
    <property type="entry name" value="CoA-Trfase_III_dom_1_sf"/>
</dbReference>
<dbReference type="Proteomes" id="UP000503162">
    <property type="component" value="Chromosome"/>
</dbReference>
<dbReference type="PANTHER" id="PTHR48228">
    <property type="entry name" value="SUCCINYL-COA--D-CITRAMALATE COA-TRANSFERASE"/>
    <property type="match status" value="1"/>
</dbReference>
<sequence>MNAVPPPANAVTADLWCRAGLPTSALTSLTLTGSDPVMPSSFAVGTAAQSSIAAAALAAAEVRHVRGFGRQQVSVDMLHAAVECSNFMSLDGVIPEVWDRFSGLYPCGPDARNGWVRIHANFKHHREGALALLGLKADDTTTKADVIAALSHTTALDFEQMAAEQGLVVAALRTFEEWDASEPARAVAKLPLFTIEKIGEAEPRQLPGMKSSDRPLTGIRVLDLTRILAGPVAGRTLAAYGADVMLINSPNLPNVEVIAETSRGKLSAQIDLCLPEGRKRLAQLCSQAHVFMQGYRPGGLAALGFSAEGLAHLRPGIVCVSLSAYGHEGPWAQRRGFDSLVQTATGFNHAEAQAAGSDTPKALPMQILDHASGYLMALGAQAALVRQQQEGGSWHVRVSLAQTAHWLRSMGRIPNGLACAKPEIERFLEATDTGYGRLVASTHAARFAQTPAGWTRPSMPPGSHLPQWP</sequence>
<name>A0A6G8INR4_9BURK</name>
<reference evidence="2 3" key="1">
    <citation type="submission" date="2020-03" db="EMBL/GenBank/DDBJ databases">
        <title>Hydrogenophaga sp. nov. isolated from cyanobacterial mat.</title>
        <authorList>
            <person name="Thorat V."/>
            <person name="Kirdat K."/>
            <person name="Tiwarekar B."/>
            <person name="Costa E.D."/>
            <person name="Yadav A."/>
        </authorList>
    </citation>
    <scope>NUCLEOTIDE SEQUENCE [LARGE SCALE GENOMIC DNA]</scope>
    <source>
        <strain evidence="2 3">BA0156</strain>
    </source>
</reference>
<dbReference type="GO" id="GO:0016740">
    <property type="term" value="F:transferase activity"/>
    <property type="evidence" value="ECO:0007669"/>
    <property type="project" value="UniProtKB-KW"/>
</dbReference>
<protein>
    <submittedName>
        <fullName evidence="2">CoA transferase</fullName>
    </submittedName>
</protein>
<feature type="region of interest" description="Disordered" evidence="1">
    <location>
        <begin position="450"/>
        <end position="469"/>
    </location>
</feature>
<dbReference type="KEGG" id="hcz:G9Q37_05905"/>
<dbReference type="AlphaFoldDB" id="A0A6G8INR4"/>
<keyword evidence="2" id="KW-0808">Transferase</keyword>